<dbReference type="PANTHER" id="PTHR22803">
    <property type="entry name" value="MANNOSE, PHOSPHOLIPASE, LECTIN RECEPTOR RELATED"/>
    <property type="match status" value="1"/>
</dbReference>
<dbReference type="AlphaFoldDB" id="A0A835XIW2"/>
<protein>
    <recommendedName>
        <fullName evidence="1">C-type lectin domain-containing protein</fullName>
    </recommendedName>
</protein>
<sequence length="186" mass="20735">MTPQGNDSTKPSNGTLPPVNTTGADYLYYLVQTDVPPPVLTSWAQCRADCERLVPGGGMLSYGSAEEQEAVTRAVLAWRAAKGPGPYPKDAEALLFLGAIHPAGAETWRWLDGTLWEYTDWYTRQPYDPWYFEDQPDLIRPDNATCAAQGVAPDAFPWLHWADYGCDELPEPLQYVRDTMAAHRRG</sequence>
<dbReference type="InterPro" id="IPR016186">
    <property type="entry name" value="C-type_lectin-like/link_sf"/>
</dbReference>
<organism evidence="2 3">
    <name type="scientific">Edaphochlamys debaryana</name>
    <dbReference type="NCBI Taxonomy" id="47281"/>
    <lineage>
        <taxon>Eukaryota</taxon>
        <taxon>Viridiplantae</taxon>
        <taxon>Chlorophyta</taxon>
        <taxon>core chlorophytes</taxon>
        <taxon>Chlorophyceae</taxon>
        <taxon>CS clade</taxon>
        <taxon>Chlamydomonadales</taxon>
        <taxon>Chlamydomonadales incertae sedis</taxon>
        <taxon>Edaphochlamys</taxon>
    </lineage>
</organism>
<dbReference type="Proteomes" id="UP000612055">
    <property type="component" value="Unassembled WGS sequence"/>
</dbReference>
<evidence type="ECO:0000313" key="3">
    <source>
        <dbReference type="Proteomes" id="UP000612055"/>
    </source>
</evidence>
<dbReference type="SUPFAM" id="SSF56436">
    <property type="entry name" value="C-type lectin-like"/>
    <property type="match status" value="1"/>
</dbReference>
<dbReference type="InterPro" id="IPR016187">
    <property type="entry name" value="CTDL_fold"/>
</dbReference>
<gene>
    <name evidence="2" type="ORF">HYH03_015707</name>
</gene>
<dbReference type="InterPro" id="IPR050111">
    <property type="entry name" value="C-type_lectin/snaclec_domain"/>
</dbReference>
<keyword evidence="3" id="KW-1185">Reference proteome</keyword>
<dbReference type="InterPro" id="IPR001304">
    <property type="entry name" value="C-type_lectin-like"/>
</dbReference>
<proteinExistence type="predicted"/>
<reference evidence="2" key="1">
    <citation type="journal article" date="2020" name="bioRxiv">
        <title>Comparative genomics of Chlamydomonas.</title>
        <authorList>
            <person name="Craig R.J."/>
            <person name="Hasan A.R."/>
            <person name="Ness R.W."/>
            <person name="Keightley P.D."/>
        </authorList>
    </citation>
    <scope>NUCLEOTIDE SEQUENCE</scope>
    <source>
        <strain evidence="2">CCAP 11/70</strain>
    </source>
</reference>
<accession>A0A835XIW2</accession>
<dbReference type="OrthoDB" id="555825at2759"/>
<dbReference type="PROSITE" id="PS50041">
    <property type="entry name" value="C_TYPE_LECTIN_2"/>
    <property type="match status" value="1"/>
</dbReference>
<evidence type="ECO:0000259" key="1">
    <source>
        <dbReference type="PROSITE" id="PS50041"/>
    </source>
</evidence>
<dbReference type="Gene3D" id="3.10.100.10">
    <property type="entry name" value="Mannose-Binding Protein A, subunit A"/>
    <property type="match status" value="1"/>
</dbReference>
<dbReference type="EMBL" id="JAEHOE010000127">
    <property type="protein sequence ID" value="KAG2485537.1"/>
    <property type="molecule type" value="Genomic_DNA"/>
</dbReference>
<feature type="domain" description="C-type lectin" evidence="1">
    <location>
        <begin position="23"/>
        <end position="168"/>
    </location>
</feature>
<comment type="caution">
    <text evidence="2">The sequence shown here is derived from an EMBL/GenBank/DDBJ whole genome shotgun (WGS) entry which is preliminary data.</text>
</comment>
<evidence type="ECO:0000313" key="2">
    <source>
        <dbReference type="EMBL" id="KAG2485537.1"/>
    </source>
</evidence>
<name>A0A835XIW2_9CHLO</name>